<gene>
    <name evidence="1" type="ORF">KHC33_04810</name>
</gene>
<dbReference type="Proteomes" id="UP000680656">
    <property type="component" value="Chromosome"/>
</dbReference>
<reference evidence="1 2" key="1">
    <citation type="submission" date="2021-05" db="EMBL/GenBank/DDBJ databases">
        <title>A novel Methanospirillum isolate from a pyrite-forming mixed culture.</title>
        <authorList>
            <person name="Bunk B."/>
            <person name="Sproer C."/>
            <person name="Spring S."/>
            <person name="Pester M."/>
        </authorList>
    </citation>
    <scope>NUCLEOTIDE SEQUENCE [LARGE SCALE GENOMIC DNA]</scope>
    <source>
        <strain evidence="1 2">J.3.6.1-F.2.7.3</strain>
    </source>
</reference>
<dbReference type="GeneID" id="94047044"/>
<proteinExistence type="predicted"/>
<dbReference type="InterPro" id="IPR036388">
    <property type="entry name" value="WH-like_DNA-bd_sf"/>
</dbReference>
<dbReference type="KEGG" id="mrtj:KHC33_04810"/>
<protein>
    <submittedName>
        <fullName evidence="1">Winged helix-turn-helix transcriptional regulator</fullName>
    </submittedName>
</protein>
<accession>A0A8E7B3F0</accession>
<evidence type="ECO:0000313" key="1">
    <source>
        <dbReference type="EMBL" id="QVV89823.1"/>
    </source>
</evidence>
<dbReference type="RefSeq" id="WP_214420611.1">
    <property type="nucleotide sequence ID" value="NZ_CP075546.1"/>
</dbReference>
<organism evidence="1 2">
    <name type="scientific">Methanospirillum purgamenti</name>
    <dbReference type="NCBI Taxonomy" id="2834276"/>
    <lineage>
        <taxon>Archaea</taxon>
        <taxon>Methanobacteriati</taxon>
        <taxon>Methanobacteriota</taxon>
        <taxon>Stenosarchaea group</taxon>
        <taxon>Methanomicrobia</taxon>
        <taxon>Methanomicrobiales</taxon>
        <taxon>Methanospirillaceae</taxon>
        <taxon>Methanospirillum</taxon>
    </lineage>
</organism>
<dbReference type="SUPFAM" id="SSF46785">
    <property type="entry name" value="Winged helix' DNA-binding domain"/>
    <property type="match status" value="1"/>
</dbReference>
<dbReference type="InterPro" id="IPR036390">
    <property type="entry name" value="WH_DNA-bd_sf"/>
</dbReference>
<sequence length="58" mass="6535">MLQFFRENSSASYVTAAANLNIARQSVSRHVARLLEDGRLEKDGDLFVIPDREGRENA</sequence>
<dbReference type="Gene3D" id="1.10.10.10">
    <property type="entry name" value="Winged helix-like DNA-binding domain superfamily/Winged helix DNA-binding domain"/>
    <property type="match status" value="1"/>
</dbReference>
<keyword evidence="2" id="KW-1185">Reference proteome</keyword>
<dbReference type="EMBL" id="CP075546">
    <property type="protein sequence ID" value="QVV89823.1"/>
    <property type="molecule type" value="Genomic_DNA"/>
</dbReference>
<evidence type="ECO:0000313" key="2">
    <source>
        <dbReference type="Proteomes" id="UP000680656"/>
    </source>
</evidence>
<dbReference type="Pfam" id="PF13412">
    <property type="entry name" value="HTH_24"/>
    <property type="match status" value="1"/>
</dbReference>
<name>A0A8E7B3F0_9EURY</name>
<dbReference type="AlphaFoldDB" id="A0A8E7B3F0"/>